<keyword evidence="1" id="KW-1133">Transmembrane helix</keyword>
<dbReference type="EMBL" id="CP041348">
    <property type="protein sequence ID" value="QHC36440.1"/>
    <property type="molecule type" value="Genomic_DNA"/>
</dbReference>
<evidence type="ECO:0000313" key="3">
    <source>
        <dbReference type="Proteomes" id="UP000464674"/>
    </source>
</evidence>
<dbReference type="Proteomes" id="UP000464674">
    <property type="component" value="Chromosome"/>
</dbReference>
<name>A0A857FTD8_KOMXY</name>
<dbReference type="RefSeq" id="WP_159262913.1">
    <property type="nucleotide sequence ID" value="NZ_CP041348.1"/>
</dbReference>
<feature type="transmembrane region" description="Helical" evidence="1">
    <location>
        <begin position="21"/>
        <end position="45"/>
    </location>
</feature>
<sequence>MKKRLPIFTQFKVDKGPDANGIALPAVFLFLALSYTALVLFFAWLGGGLIVETPSLHQHAIPPVCARGYRI</sequence>
<proteinExistence type="predicted"/>
<accession>A0A857FTD8</accession>
<evidence type="ECO:0000256" key="1">
    <source>
        <dbReference type="SAM" id="Phobius"/>
    </source>
</evidence>
<keyword evidence="1" id="KW-0812">Transmembrane</keyword>
<protein>
    <submittedName>
        <fullName evidence="2">Uncharacterized protein</fullName>
    </submittedName>
</protein>
<gene>
    <name evidence="2" type="ORF">FMA36_13870</name>
</gene>
<reference evidence="2 3" key="1">
    <citation type="journal article" date="2020" name="Carbohydr. Polym.">
        <title>Characterization and optimization of production of bacterial cellulose from strain CGMCC 17276 based on whole-genome analysis.</title>
        <authorList>
            <person name="Lu T."/>
            <person name="Gao H."/>
            <person name="Liao B."/>
            <person name="Wu J."/>
            <person name="Zhang W."/>
            <person name="Huang J."/>
            <person name="Liu M."/>
            <person name="Huang J."/>
            <person name="Chang Z."/>
            <person name="Jin M."/>
            <person name="Yi Z."/>
            <person name="Jiang D."/>
        </authorList>
    </citation>
    <scope>NUCLEOTIDE SEQUENCE [LARGE SCALE GENOMIC DNA]</scope>
    <source>
        <strain evidence="2 3">CGMCC 17276</strain>
    </source>
</reference>
<keyword evidence="1" id="KW-0472">Membrane</keyword>
<dbReference type="AlphaFoldDB" id="A0A857FTD8"/>
<evidence type="ECO:0000313" key="2">
    <source>
        <dbReference type="EMBL" id="QHC36440.1"/>
    </source>
</evidence>
<organism evidence="2 3">
    <name type="scientific">Komagataeibacter xylinus</name>
    <name type="common">Gluconacetobacter xylinus</name>
    <dbReference type="NCBI Taxonomy" id="28448"/>
    <lineage>
        <taxon>Bacteria</taxon>
        <taxon>Pseudomonadati</taxon>
        <taxon>Pseudomonadota</taxon>
        <taxon>Alphaproteobacteria</taxon>
        <taxon>Acetobacterales</taxon>
        <taxon>Acetobacteraceae</taxon>
        <taxon>Komagataeibacter</taxon>
    </lineage>
</organism>